<dbReference type="RefSeq" id="WP_052221341.1">
    <property type="nucleotide sequence ID" value="NZ_LHUR01000022.1"/>
</dbReference>
<evidence type="ECO:0000313" key="1">
    <source>
        <dbReference type="EMBL" id="KOA19707.1"/>
    </source>
</evidence>
<comment type="caution">
    <text evidence="1">The sequence shown here is derived from an EMBL/GenBank/DDBJ whole genome shotgun (WGS) entry which is preliminary data.</text>
</comment>
<organism evidence="1 2">
    <name type="scientific">Clostridium homopropionicum DSM 5847</name>
    <dbReference type="NCBI Taxonomy" id="1121318"/>
    <lineage>
        <taxon>Bacteria</taxon>
        <taxon>Bacillati</taxon>
        <taxon>Bacillota</taxon>
        <taxon>Clostridia</taxon>
        <taxon>Eubacteriales</taxon>
        <taxon>Clostridiaceae</taxon>
        <taxon>Clostridium</taxon>
    </lineage>
</organism>
<gene>
    <name evidence="1" type="ORF">CLHOM_17960</name>
</gene>
<dbReference type="Proteomes" id="UP000037043">
    <property type="component" value="Unassembled WGS sequence"/>
</dbReference>
<dbReference type="PATRIC" id="fig|1121318.3.peg.1812"/>
<proteinExistence type="predicted"/>
<reference evidence="2" key="1">
    <citation type="submission" date="2015-08" db="EMBL/GenBank/DDBJ databases">
        <title>Genome sequence of the strict anaerobe Clostridium homopropionicum LuHBu1 (DSM 5847T).</title>
        <authorList>
            <person name="Poehlein A."/>
            <person name="Beck M."/>
            <person name="Schiel-Bengelsdorf B."/>
            <person name="Bengelsdorf F.R."/>
            <person name="Daniel R."/>
            <person name="Duerre P."/>
        </authorList>
    </citation>
    <scope>NUCLEOTIDE SEQUENCE [LARGE SCALE GENOMIC DNA]</scope>
    <source>
        <strain evidence="2">DSM 5847</strain>
    </source>
</reference>
<evidence type="ECO:0000313" key="2">
    <source>
        <dbReference type="Proteomes" id="UP000037043"/>
    </source>
</evidence>
<keyword evidence="2" id="KW-1185">Reference proteome</keyword>
<name>A0A0L6Z9R5_9CLOT</name>
<protein>
    <submittedName>
        <fullName evidence="1">Uncharacterized protein</fullName>
    </submittedName>
</protein>
<dbReference type="AlphaFoldDB" id="A0A0L6Z9R5"/>
<sequence length="174" mass="20931">MLMHKGTLPLETERLILRRFKPRDAEYMFKRKIKRSIIVILCLFLILILGACSSDYNKVIETNWEIPLPKSYEELYSIDSGASFHGDGYRYHVFSYKEELKQNEIAKFSSEKNVNVEKEVENILISLKVSKESRPDFSEEYYWYKKNDNNDLRNNLYLIYFIQDKMLHIIEEFY</sequence>
<accession>A0A0L6Z9R5</accession>
<dbReference type="EMBL" id="LHUR01000022">
    <property type="protein sequence ID" value="KOA19707.1"/>
    <property type="molecule type" value="Genomic_DNA"/>
</dbReference>